<reference evidence="2 3" key="1">
    <citation type="submission" date="2017-02" db="EMBL/GenBank/DDBJ databases">
        <title>Whole genome sequencing of Metallibacterium scheffleri DSM 24874 (T).</title>
        <authorList>
            <person name="Kumar S."/>
            <person name="Patil P."/>
            <person name="Patil P.B."/>
        </authorList>
    </citation>
    <scope>NUCLEOTIDE SEQUENCE [LARGE SCALE GENOMIC DNA]</scope>
    <source>
        <strain evidence="2 3">DSM 24874</strain>
    </source>
</reference>
<dbReference type="EMBL" id="MWQO01000006">
    <property type="protein sequence ID" value="THD11846.1"/>
    <property type="molecule type" value="Genomic_DNA"/>
</dbReference>
<dbReference type="STRING" id="993689.GCA_002077135_00817"/>
<keyword evidence="1" id="KW-0472">Membrane</keyword>
<protein>
    <submittedName>
        <fullName evidence="2">Uncharacterized protein</fullName>
    </submittedName>
</protein>
<dbReference type="SUPFAM" id="SSF51230">
    <property type="entry name" value="Single hybrid motif"/>
    <property type="match status" value="1"/>
</dbReference>
<name>A0A4S3KSA0_9GAMM</name>
<evidence type="ECO:0000313" key="3">
    <source>
        <dbReference type="Proteomes" id="UP000307749"/>
    </source>
</evidence>
<accession>A0A4S3KSA0</accession>
<evidence type="ECO:0000313" key="2">
    <source>
        <dbReference type="EMBL" id="THD11846.1"/>
    </source>
</evidence>
<proteinExistence type="predicted"/>
<keyword evidence="3" id="KW-1185">Reference proteome</keyword>
<organism evidence="2 3">
    <name type="scientific">Metallibacterium scheffleri</name>
    <dbReference type="NCBI Taxonomy" id="993689"/>
    <lineage>
        <taxon>Bacteria</taxon>
        <taxon>Pseudomonadati</taxon>
        <taxon>Pseudomonadota</taxon>
        <taxon>Gammaproteobacteria</taxon>
        <taxon>Lysobacterales</taxon>
        <taxon>Rhodanobacteraceae</taxon>
        <taxon>Metallibacterium</taxon>
    </lineage>
</organism>
<feature type="transmembrane region" description="Helical" evidence="1">
    <location>
        <begin position="43"/>
        <end position="64"/>
    </location>
</feature>
<comment type="caution">
    <text evidence="2">The sequence shown here is derived from an EMBL/GenBank/DDBJ whole genome shotgun (WGS) entry which is preliminary data.</text>
</comment>
<sequence length="189" mass="20193">MDSHGDGAMSAAAGKLFRDEALHAQQQRWLGELRLVTPLSARVLAGGIVLIVAVLAVFASLGTYTRRVHATGMLAPATGLLTLAAPTAGRVQRITIREGALVAAGQVLAVVSSERQSLAGDTSSAVRLIKRRDIGCRLIWPAFGRTLLPQGIPDGLFPRLVELDALRFWARFILLLLACHWLLASGRIG</sequence>
<dbReference type="Proteomes" id="UP000307749">
    <property type="component" value="Unassembled WGS sequence"/>
</dbReference>
<dbReference type="InterPro" id="IPR011053">
    <property type="entry name" value="Single_hybrid_motif"/>
</dbReference>
<evidence type="ECO:0000256" key="1">
    <source>
        <dbReference type="SAM" id="Phobius"/>
    </source>
</evidence>
<keyword evidence="1" id="KW-0812">Transmembrane</keyword>
<gene>
    <name evidence="2" type="ORF">B1806_01850</name>
</gene>
<dbReference type="Gene3D" id="2.40.50.100">
    <property type="match status" value="1"/>
</dbReference>
<dbReference type="AlphaFoldDB" id="A0A4S3KSA0"/>
<keyword evidence="1" id="KW-1133">Transmembrane helix</keyword>